<reference evidence="2" key="1">
    <citation type="journal article" date="2012" name="MBio">
        <title>Comparative genome analysis of Trichophyton rubrum and related dermatophytes reveals candidate genes involved in infection.</title>
        <authorList>
            <person name="Martinez D.A."/>
            <person name="Oliver B.G."/>
            <person name="Graeser Y."/>
            <person name="Goldberg J.M."/>
            <person name="Li W."/>
            <person name="Martinez-Rossi N.M."/>
            <person name="Monod M."/>
            <person name="Shelest E."/>
            <person name="Barton R.C."/>
            <person name="Birch E."/>
            <person name="Brakhage A.A."/>
            <person name="Chen Z."/>
            <person name="Gurr S.J."/>
            <person name="Heiman D."/>
            <person name="Heitman J."/>
            <person name="Kosti I."/>
            <person name="Rossi A."/>
            <person name="Saif S."/>
            <person name="Samalova M."/>
            <person name="Saunders C.W."/>
            <person name="Shea T."/>
            <person name="Summerbell R.C."/>
            <person name="Xu J."/>
            <person name="Young S."/>
            <person name="Zeng Q."/>
            <person name="Birren B.W."/>
            <person name="Cuomo C.A."/>
            <person name="White T.C."/>
        </authorList>
    </citation>
    <scope>NUCLEOTIDE SEQUENCE [LARGE SCALE GENOMIC DNA]</scope>
    <source>
        <strain evidence="2">ATCC MYA-4607 / CBS 118892</strain>
    </source>
</reference>
<evidence type="ECO:0000313" key="1">
    <source>
        <dbReference type="EMBL" id="KFL62392.1"/>
    </source>
</evidence>
<accession>A0A080WNF8</accession>
<sequence length="279" mass="31176">MRSSSSSFIPSFRFISFTSQRCMNSCFSAANTSFRPSSRCWTMAISVRASSSSFLKRLSFSALCASRPRVFRASRTSLRRKHTYGSPSSVSCPVSNCKKISAYIHDMVKRDDLPLKLVARADSLKPSAAISNSHIFLLQRALTYHVSCHRSIPPFPGMILQVDYRQQQMAVLPVLSLRKSSSPPRIGSLCIVLRRPASGSLSSTRHHPPQQDYTRTHCSLLRSTRIGYTSPAAKIQACRACHIGLSSGQFRVLEYVSELHFRTLWHLLQLANGIPNHTT</sequence>
<protein>
    <submittedName>
        <fullName evidence="1">Uncharacterized protein</fullName>
    </submittedName>
</protein>
<dbReference type="VEuPathDB" id="FungiDB:TERG_12430"/>
<dbReference type="InParanoid" id="A0A080WNF8"/>
<dbReference type="RefSeq" id="XP_047606974.1">
    <property type="nucleotide sequence ID" value="XM_047751388.1"/>
</dbReference>
<dbReference type="EMBL" id="GG700655">
    <property type="protein sequence ID" value="KFL62392.1"/>
    <property type="molecule type" value="Genomic_DNA"/>
</dbReference>
<name>A0A080WNF8_TRIRC</name>
<evidence type="ECO:0000313" key="2">
    <source>
        <dbReference type="Proteomes" id="UP000008864"/>
    </source>
</evidence>
<dbReference type="Proteomes" id="UP000008864">
    <property type="component" value="Unassembled WGS sequence"/>
</dbReference>
<dbReference type="HOGENOM" id="CLU_998157_0_0_1"/>
<gene>
    <name evidence="1" type="ORF">TERG_12430</name>
</gene>
<dbReference type="AlphaFoldDB" id="A0A080WNF8"/>
<dbReference type="GeneID" id="71777623"/>
<keyword evidence="2" id="KW-1185">Reference proteome</keyword>
<organism evidence="1 2">
    <name type="scientific">Trichophyton rubrum (strain ATCC MYA-4607 / CBS 118892)</name>
    <name type="common">Athlete's foot fungus</name>
    <dbReference type="NCBI Taxonomy" id="559305"/>
    <lineage>
        <taxon>Eukaryota</taxon>
        <taxon>Fungi</taxon>
        <taxon>Dikarya</taxon>
        <taxon>Ascomycota</taxon>
        <taxon>Pezizomycotina</taxon>
        <taxon>Eurotiomycetes</taxon>
        <taxon>Eurotiomycetidae</taxon>
        <taxon>Onygenales</taxon>
        <taxon>Arthrodermataceae</taxon>
        <taxon>Trichophyton</taxon>
    </lineage>
</organism>
<proteinExistence type="predicted"/>